<reference evidence="8" key="2">
    <citation type="submission" date="2022-10" db="EMBL/GenBank/DDBJ databases">
        <authorList>
            <consortium name="ENA_rothamsted_submissions"/>
            <consortium name="culmorum"/>
            <person name="King R."/>
        </authorList>
    </citation>
    <scope>NUCLEOTIDE SEQUENCE</scope>
</reference>
<keyword evidence="2" id="KW-0813">Transport</keyword>
<dbReference type="AlphaFoldDB" id="A0A9P0GTT2"/>
<feature type="transmembrane region" description="Helical" evidence="6">
    <location>
        <begin position="228"/>
        <end position="248"/>
    </location>
</feature>
<name>A0A9P0GTT2_PHACE</name>
<dbReference type="PANTHER" id="PTHR48017">
    <property type="entry name" value="OS05G0424000 PROTEIN-RELATED"/>
    <property type="match status" value="1"/>
</dbReference>
<dbReference type="OrthoDB" id="655540at2759"/>
<evidence type="ECO:0000313" key="8">
    <source>
        <dbReference type="EMBL" id="CAH1170052.1"/>
    </source>
</evidence>
<evidence type="ECO:0000256" key="5">
    <source>
        <dbReference type="ARBA" id="ARBA00023136"/>
    </source>
</evidence>
<feature type="transmembrane region" description="Helical" evidence="6">
    <location>
        <begin position="409"/>
        <end position="437"/>
    </location>
</feature>
<sequence length="444" mass="49332">MGYRSERNYSKSCVEYSENEVLIDAPRNEEFTEVRVKGLGIVSATLFIIGEMAGSGVLALPRALVNTGNIGIVLLIVFCLNAAYGGIRLGNCWNMVEQRFPEHRKATRNPYAIVAEKAIGKFGSHVVSICIRITLFGAGTVYLLLASQIIQELLRAVVPELSTCLYFLLISILITPVLWLSSPKDFSLVGVGAVLTIVCSCILFNIQIFSDAKTIPTAPRQVHGFHDFFISSGMILFSFGGASTFPTIQNDMKNRKDFSMSVAIAFIIIMLLYFPITIGGFLVYGEGVNINLTLSMTKNLMVDLGNILIAIHLIFAFLIVLNPVFQDVEESFQLPKRFHWKRCVFRSLVMVFVIFVGESVPQFGKILALIGGSTITMTTFVFPPLFYMKLCDQENPNWPKKVIPLHERVYIWELIVIGLIGGCASTYSAIISIFGAYSFTRPCY</sequence>
<feature type="transmembrane region" description="Helical" evidence="6">
    <location>
        <begin position="129"/>
        <end position="150"/>
    </location>
</feature>
<organism evidence="8 9">
    <name type="scientific">Phaedon cochleariae</name>
    <name type="common">Mustard beetle</name>
    <dbReference type="NCBI Taxonomy" id="80249"/>
    <lineage>
        <taxon>Eukaryota</taxon>
        <taxon>Metazoa</taxon>
        <taxon>Ecdysozoa</taxon>
        <taxon>Arthropoda</taxon>
        <taxon>Hexapoda</taxon>
        <taxon>Insecta</taxon>
        <taxon>Pterygota</taxon>
        <taxon>Neoptera</taxon>
        <taxon>Endopterygota</taxon>
        <taxon>Coleoptera</taxon>
        <taxon>Polyphaga</taxon>
        <taxon>Cucujiformia</taxon>
        <taxon>Chrysomeloidea</taxon>
        <taxon>Chrysomelidae</taxon>
        <taxon>Chrysomelinae</taxon>
        <taxon>Chrysomelini</taxon>
        <taxon>Phaedon</taxon>
    </lineage>
</organism>
<feature type="transmembrane region" description="Helical" evidence="6">
    <location>
        <begin position="260"/>
        <end position="284"/>
    </location>
</feature>
<dbReference type="EMBL" id="OU896711">
    <property type="protein sequence ID" value="CAH1170052.1"/>
    <property type="molecule type" value="Genomic_DNA"/>
</dbReference>
<dbReference type="Gene3D" id="1.20.1740.10">
    <property type="entry name" value="Amino acid/polyamine transporter I"/>
    <property type="match status" value="1"/>
</dbReference>
<reference evidence="8" key="1">
    <citation type="submission" date="2022-01" db="EMBL/GenBank/DDBJ databases">
        <authorList>
            <person name="King R."/>
        </authorList>
    </citation>
    <scope>NUCLEOTIDE SEQUENCE</scope>
</reference>
<evidence type="ECO:0000259" key="7">
    <source>
        <dbReference type="Pfam" id="PF01490"/>
    </source>
</evidence>
<proteinExistence type="predicted"/>
<dbReference type="Proteomes" id="UP001153737">
    <property type="component" value="Chromosome 5"/>
</dbReference>
<feature type="transmembrane region" description="Helical" evidence="6">
    <location>
        <begin position="186"/>
        <end position="208"/>
    </location>
</feature>
<keyword evidence="9" id="KW-1185">Reference proteome</keyword>
<accession>A0A9P0GTT2</accession>
<feature type="transmembrane region" description="Helical" evidence="6">
    <location>
        <begin position="304"/>
        <end position="322"/>
    </location>
</feature>
<dbReference type="GO" id="GO:0016020">
    <property type="term" value="C:membrane"/>
    <property type="evidence" value="ECO:0007669"/>
    <property type="project" value="UniProtKB-SubCell"/>
</dbReference>
<comment type="subcellular location">
    <subcellularLocation>
        <location evidence="1">Membrane</location>
    </subcellularLocation>
</comment>
<feature type="transmembrane region" description="Helical" evidence="6">
    <location>
        <begin position="39"/>
        <end position="64"/>
    </location>
</feature>
<evidence type="ECO:0000256" key="6">
    <source>
        <dbReference type="SAM" id="Phobius"/>
    </source>
</evidence>
<evidence type="ECO:0000256" key="4">
    <source>
        <dbReference type="ARBA" id="ARBA00022989"/>
    </source>
</evidence>
<protein>
    <recommendedName>
        <fullName evidence="7">Amino acid transporter transmembrane domain-containing protein</fullName>
    </recommendedName>
</protein>
<dbReference type="InterPro" id="IPR013057">
    <property type="entry name" value="AA_transpt_TM"/>
</dbReference>
<evidence type="ECO:0000256" key="1">
    <source>
        <dbReference type="ARBA" id="ARBA00004370"/>
    </source>
</evidence>
<keyword evidence="3 6" id="KW-0812">Transmembrane</keyword>
<keyword evidence="4 6" id="KW-1133">Transmembrane helix</keyword>
<feature type="domain" description="Amino acid transporter transmembrane" evidence="7">
    <location>
        <begin position="40"/>
        <end position="430"/>
    </location>
</feature>
<gene>
    <name evidence="8" type="ORF">PHAECO_LOCUS9250</name>
</gene>
<evidence type="ECO:0000256" key="2">
    <source>
        <dbReference type="ARBA" id="ARBA00022448"/>
    </source>
</evidence>
<feature type="transmembrane region" description="Helical" evidence="6">
    <location>
        <begin position="366"/>
        <end position="388"/>
    </location>
</feature>
<evidence type="ECO:0000313" key="9">
    <source>
        <dbReference type="Proteomes" id="UP001153737"/>
    </source>
</evidence>
<feature type="transmembrane region" description="Helical" evidence="6">
    <location>
        <begin position="70"/>
        <end position="90"/>
    </location>
</feature>
<keyword evidence="5 6" id="KW-0472">Membrane</keyword>
<evidence type="ECO:0000256" key="3">
    <source>
        <dbReference type="ARBA" id="ARBA00022692"/>
    </source>
</evidence>
<dbReference type="FunFam" id="1.20.1740.10:FF:000052">
    <property type="entry name" value="Lysine histidine transporter-like 3"/>
    <property type="match status" value="1"/>
</dbReference>
<feature type="transmembrane region" description="Helical" evidence="6">
    <location>
        <begin position="343"/>
        <end position="360"/>
    </location>
</feature>
<dbReference type="Pfam" id="PF01490">
    <property type="entry name" value="Aa_trans"/>
    <property type="match status" value="1"/>
</dbReference>
<feature type="transmembrane region" description="Helical" evidence="6">
    <location>
        <begin position="156"/>
        <end position="179"/>
    </location>
</feature>